<dbReference type="Proteomes" id="UP001596447">
    <property type="component" value="Unassembled WGS sequence"/>
</dbReference>
<organism evidence="1 2">
    <name type="scientific">Halospeciosus flavus</name>
    <dbReference type="NCBI Taxonomy" id="3032283"/>
    <lineage>
        <taxon>Archaea</taxon>
        <taxon>Methanobacteriati</taxon>
        <taxon>Methanobacteriota</taxon>
        <taxon>Stenosarchaea group</taxon>
        <taxon>Halobacteria</taxon>
        <taxon>Halobacteriales</taxon>
        <taxon>Halobacteriaceae</taxon>
        <taxon>Halospeciosus</taxon>
    </lineage>
</organism>
<dbReference type="EMBL" id="JBHTAR010000011">
    <property type="protein sequence ID" value="MFC7200002.1"/>
    <property type="molecule type" value="Genomic_DNA"/>
</dbReference>
<reference evidence="1 2" key="1">
    <citation type="journal article" date="2019" name="Int. J. Syst. Evol. Microbiol.">
        <title>The Global Catalogue of Microorganisms (GCM) 10K type strain sequencing project: providing services to taxonomists for standard genome sequencing and annotation.</title>
        <authorList>
            <consortium name="The Broad Institute Genomics Platform"/>
            <consortium name="The Broad Institute Genome Sequencing Center for Infectious Disease"/>
            <person name="Wu L."/>
            <person name="Ma J."/>
        </authorList>
    </citation>
    <scope>NUCLEOTIDE SEQUENCE [LARGE SCALE GENOMIC DNA]</scope>
    <source>
        <strain evidence="1 2">XZGYJ-43</strain>
    </source>
</reference>
<sequence>MSDTSIQSHLTENPRAVGVLFTVAVLLSQAGNVAGAAATTISGP</sequence>
<dbReference type="RefSeq" id="WP_279529922.1">
    <property type="nucleotide sequence ID" value="NZ_CP122312.1"/>
</dbReference>
<protein>
    <recommendedName>
        <fullName evidence="3">MFS transporter</fullName>
    </recommendedName>
</protein>
<comment type="caution">
    <text evidence="1">The sequence shown here is derived from an EMBL/GenBank/DDBJ whole genome shotgun (WGS) entry which is preliminary data.</text>
</comment>
<evidence type="ECO:0000313" key="2">
    <source>
        <dbReference type="Proteomes" id="UP001596447"/>
    </source>
</evidence>
<evidence type="ECO:0008006" key="3">
    <source>
        <dbReference type="Google" id="ProtNLM"/>
    </source>
</evidence>
<dbReference type="AlphaFoldDB" id="A0ABD5Z442"/>
<gene>
    <name evidence="1" type="ORF">ACFQJ9_11385</name>
</gene>
<accession>A0ABD5Z442</accession>
<name>A0ABD5Z442_9EURY</name>
<evidence type="ECO:0000313" key="1">
    <source>
        <dbReference type="EMBL" id="MFC7200002.1"/>
    </source>
</evidence>
<keyword evidence="2" id="KW-1185">Reference proteome</keyword>
<dbReference type="Pfam" id="PF24335">
    <property type="entry name" value="DUF7503"/>
    <property type="match status" value="1"/>
</dbReference>
<proteinExistence type="predicted"/>
<dbReference type="InterPro" id="IPR055926">
    <property type="entry name" value="DUF7503"/>
</dbReference>